<evidence type="ECO:0000313" key="4">
    <source>
        <dbReference type="WBParaSite" id="PDA_v2.g7272.t1"/>
    </source>
</evidence>
<evidence type="ECO:0000313" key="3">
    <source>
        <dbReference type="Proteomes" id="UP000887578"/>
    </source>
</evidence>
<organism evidence="3 4">
    <name type="scientific">Panagrolaimus davidi</name>
    <dbReference type="NCBI Taxonomy" id="227884"/>
    <lineage>
        <taxon>Eukaryota</taxon>
        <taxon>Metazoa</taxon>
        <taxon>Ecdysozoa</taxon>
        <taxon>Nematoda</taxon>
        <taxon>Chromadorea</taxon>
        <taxon>Rhabditida</taxon>
        <taxon>Tylenchina</taxon>
        <taxon>Panagrolaimomorpha</taxon>
        <taxon>Panagrolaimoidea</taxon>
        <taxon>Panagrolaimidae</taxon>
        <taxon>Panagrolaimus</taxon>
    </lineage>
</organism>
<sequence>MNNLDALLSDGENSVKFVRNGEEAELELENKKLMFEICSNGCLGKKVVACFDSADSDSLNRGGCSPGQCEFKAGVSEVAGTNFLWFTSGDFMTQITDPNGICATAIMEFPYASVSVTLTDELPSCEPLKHDGNVVKLYIIQAPPGCPLYVLNAKKWSPQPSTTATQNTTEILETKETTSESSESNTTLWILIGVGIFIFLIVIGFGYCCYRTQLQKKPLFGKKKDLQQKAFNPEASKNANAVKEINEDEKEVVAKPEPSKEATKEESIVTKEKQPTKKKAPKEKKAIVVVPKPSKEITQENGTNEDAPSAKKSSIEPTLQDPTTDASVVQKSVIQQKHPGNPPRVFVPKKVILPAKNSDGFKSVSILDTLSGKEDYETQHSTHASEKLRKNESAGRKKGSKKHR</sequence>
<feature type="region of interest" description="Disordered" evidence="1">
    <location>
        <begin position="243"/>
        <end position="348"/>
    </location>
</feature>
<keyword evidence="3" id="KW-1185">Reference proteome</keyword>
<name>A0A914R6T4_9BILA</name>
<proteinExistence type="predicted"/>
<keyword evidence="2" id="KW-0472">Membrane</keyword>
<dbReference type="Proteomes" id="UP000887578">
    <property type="component" value="Unplaced"/>
</dbReference>
<dbReference type="AlphaFoldDB" id="A0A914R6T4"/>
<evidence type="ECO:0000256" key="2">
    <source>
        <dbReference type="SAM" id="Phobius"/>
    </source>
</evidence>
<feature type="compositionally biased region" description="Polar residues" evidence="1">
    <location>
        <begin position="299"/>
        <end position="335"/>
    </location>
</feature>
<evidence type="ECO:0000256" key="1">
    <source>
        <dbReference type="SAM" id="MobiDB-lite"/>
    </source>
</evidence>
<reference evidence="4" key="1">
    <citation type="submission" date="2022-11" db="UniProtKB">
        <authorList>
            <consortium name="WormBaseParasite"/>
        </authorList>
    </citation>
    <scope>IDENTIFICATION</scope>
</reference>
<feature type="transmembrane region" description="Helical" evidence="2">
    <location>
        <begin position="188"/>
        <end position="210"/>
    </location>
</feature>
<dbReference type="WBParaSite" id="PDA_v2.g7272.t1">
    <property type="protein sequence ID" value="PDA_v2.g7272.t1"/>
    <property type="gene ID" value="PDA_v2.g7272"/>
</dbReference>
<feature type="compositionally biased region" description="Basic and acidic residues" evidence="1">
    <location>
        <begin position="375"/>
        <end position="395"/>
    </location>
</feature>
<keyword evidence="2" id="KW-0812">Transmembrane</keyword>
<feature type="compositionally biased region" description="Basic and acidic residues" evidence="1">
    <location>
        <begin position="251"/>
        <end position="275"/>
    </location>
</feature>
<keyword evidence="2" id="KW-1133">Transmembrane helix</keyword>
<protein>
    <submittedName>
        <fullName evidence="4">Uncharacterized protein</fullName>
    </submittedName>
</protein>
<feature type="region of interest" description="Disordered" evidence="1">
    <location>
        <begin position="375"/>
        <end position="404"/>
    </location>
</feature>
<accession>A0A914R6T4</accession>